<evidence type="ECO:0000256" key="2">
    <source>
        <dbReference type="ARBA" id="ARBA00023125"/>
    </source>
</evidence>
<dbReference type="AlphaFoldDB" id="A0A8J7GGF4"/>
<feature type="domain" description="HTH araC/xylS-type" evidence="4">
    <location>
        <begin position="152"/>
        <end position="250"/>
    </location>
</feature>
<dbReference type="SMART" id="SM00342">
    <property type="entry name" value="HTH_ARAC"/>
    <property type="match status" value="1"/>
</dbReference>
<keyword evidence="6" id="KW-1185">Reference proteome</keyword>
<gene>
    <name evidence="5" type="ORF">IW245_000128</name>
</gene>
<dbReference type="Pfam" id="PF12833">
    <property type="entry name" value="HTH_18"/>
    <property type="match status" value="1"/>
</dbReference>
<keyword evidence="1" id="KW-0805">Transcription regulation</keyword>
<name>A0A8J7GGF4_9ACTN</name>
<proteinExistence type="predicted"/>
<dbReference type="PANTHER" id="PTHR46796:SF6">
    <property type="entry name" value="ARAC SUBFAMILY"/>
    <property type="match status" value="1"/>
</dbReference>
<dbReference type="InterPro" id="IPR009057">
    <property type="entry name" value="Homeodomain-like_sf"/>
</dbReference>
<dbReference type="SUPFAM" id="SSF46689">
    <property type="entry name" value="Homeodomain-like"/>
    <property type="match status" value="2"/>
</dbReference>
<accession>A0A8J7GGF4</accession>
<dbReference type="InterPro" id="IPR003313">
    <property type="entry name" value="AraC-bd"/>
</dbReference>
<keyword evidence="3" id="KW-0804">Transcription</keyword>
<dbReference type="PROSITE" id="PS01124">
    <property type="entry name" value="HTH_ARAC_FAMILY_2"/>
    <property type="match status" value="1"/>
</dbReference>
<sequence length="253" mass="27786">MELRLHRPPTVVNAGAAIHGTGTLQDTFLLPDLWQVHLYAYSGALTVAGVTHPIRPGHVSLVPPGEEVRFRYEGRSEHLYAHLRLPTAGEAQRVPVMQDAARSAEPLAGMLRSAIAALPRHPDRAAAELWAALWRIAQLQQSGLEGRHLAVLRATEFIEARLNEPITVPQVAHYAEISHNQLTRLFRAETGDTVVGYLRQRRLARAEHLLRHTTMPIPAIAAAVGIPDLQAFNKACRRQLGAAPRTVRTGTGT</sequence>
<protein>
    <submittedName>
        <fullName evidence="5">AraC-like DNA-binding protein</fullName>
    </submittedName>
</protein>
<dbReference type="Gene3D" id="1.10.10.60">
    <property type="entry name" value="Homeodomain-like"/>
    <property type="match status" value="1"/>
</dbReference>
<dbReference type="Pfam" id="PF02311">
    <property type="entry name" value="AraC_binding"/>
    <property type="match status" value="1"/>
</dbReference>
<dbReference type="PANTHER" id="PTHR46796">
    <property type="entry name" value="HTH-TYPE TRANSCRIPTIONAL ACTIVATOR RHAS-RELATED"/>
    <property type="match status" value="1"/>
</dbReference>
<evidence type="ECO:0000259" key="4">
    <source>
        <dbReference type="PROSITE" id="PS01124"/>
    </source>
</evidence>
<comment type="caution">
    <text evidence="5">The sequence shown here is derived from an EMBL/GenBank/DDBJ whole genome shotgun (WGS) entry which is preliminary data.</text>
</comment>
<dbReference type="Proteomes" id="UP000622552">
    <property type="component" value="Unassembled WGS sequence"/>
</dbReference>
<dbReference type="GO" id="GO:0003700">
    <property type="term" value="F:DNA-binding transcription factor activity"/>
    <property type="evidence" value="ECO:0007669"/>
    <property type="project" value="InterPro"/>
</dbReference>
<dbReference type="GO" id="GO:0043565">
    <property type="term" value="F:sequence-specific DNA binding"/>
    <property type="evidence" value="ECO:0007669"/>
    <property type="project" value="InterPro"/>
</dbReference>
<keyword evidence="2 5" id="KW-0238">DNA-binding</keyword>
<dbReference type="RefSeq" id="WP_233473189.1">
    <property type="nucleotide sequence ID" value="NZ_BONS01000032.1"/>
</dbReference>
<dbReference type="EMBL" id="JADOUF010000001">
    <property type="protein sequence ID" value="MBG6133934.1"/>
    <property type="molecule type" value="Genomic_DNA"/>
</dbReference>
<dbReference type="InterPro" id="IPR050204">
    <property type="entry name" value="AraC_XylS_family_regulators"/>
</dbReference>
<evidence type="ECO:0000256" key="3">
    <source>
        <dbReference type="ARBA" id="ARBA00023163"/>
    </source>
</evidence>
<dbReference type="InterPro" id="IPR018060">
    <property type="entry name" value="HTH_AraC"/>
</dbReference>
<dbReference type="SUPFAM" id="SSF51215">
    <property type="entry name" value="Regulatory protein AraC"/>
    <property type="match status" value="1"/>
</dbReference>
<reference evidence="5" key="1">
    <citation type="submission" date="2020-11" db="EMBL/GenBank/DDBJ databases">
        <title>Sequencing the genomes of 1000 actinobacteria strains.</title>
        <authorList>
            <person name="Klenk H.-P."/>
        </authorList>
    </citation>
    <scope>NUCLEOTIDE SEQUENCE</scope>
    <source>
        <strain evidence="5">DSM 45356</strain>
    </source>
</reference>
<evidence type="ECO:0000313" key="6">
    <source>
        <dbReference type="Proteomes" id="UP000622552"/>
    </source>
</evidence>
<evidence type="ECO:0000313" key="5">
    <source>
        <dbReference type="EMBL" id="MBG6133934.1"/>
    </source>
</evidence>
<evidence type="ECO:0000256" key="1">
    <source>
        <dbReference type="ARBA" id="ARBA00023015"/>
    </source>
</evidence>
<organism evidence="5 6">
    <name type="scientific">Longispora fulva</name>
    <dbReference type="NCBI Taxonomy" id="619741"/>
    <lineage>
        <taxon>Bacteria</taxon>
        <taxon>Bacillati</taxon>
        <taxon>Actinomycetota</taxon>
        <taxon>Actinomycetes</taxon>
        <taxon>Micromonosporales</taxon>
        <taxon>Micromonosporaceae</taxon>
        <taxon>Longispora</taxon>
    </lineage>
</organism>
<dbReference type="InterPro" id="IPR037923">
    <property type="entry name" value="HTH-like"/>
</dbReference>